<feature type="region of interest" description="Disordered" evidence="1">
    <location>
        <begin position="1"/>
        <end position="21"/>
    </location>
</feature>
<dbReference type="InterPro" id="IPR043519">
    <property type="entry name" value="NT_sf"/>
</dbReference>
<dbReference type="Gene3D" id="3.30.460.10">
    <property type="entry name" value="Beta Polymerase, domain 2"/>
    <property type="match status" value="1"/>
</dbReference>
<feature type="compositionally biased region" description="Basic and acidic residues" evidence="1">
    <location>
        <begin position="1"/>
        <end position="13"/>
    </location>
</feature>
<gene>
    <name evidence="2" type="ORF">FHW14_003439</name>
</gene>
<dbReference type="GO" id="GO:0016740">
    <property type="term" value="F:transferase activity"/>
    <property type="evidence" value="ECO:0007669"/>
    <property type="project" value="UniProtKB-KW"/>
</dbReference>
<protein>
    <submittedName>
        <fullName evidence="2">GrpB-like predicted nucleotidyltransferase (UPF0157 family)</fullName>
    </submittedName>
</protein>
<accession>A0A839PVX3</accession>
<organism evidence="2 3">
    <name type="scientific">Terracoccus luteus</name>
    <dbReference type="NCBI Taxonomy" id="53356"/>
    <lineage>
        <taxon>Bacteria</taxon>
        <taxon>Bacillati</taxon>
        <taxon>Actinomycetota</taxon>
        <taxon>Actinomycetes</taxon>
        <taxon>Micrococcales</taxon>
        <taxon>Intrasporangiaceae</taxon>
        <taxon>Terracoccus</taxon>
    </lineage>
</organism>
<keyword evidence="2" id="KW-0808">Transferase</keyword>
<reference evidence="2 3" key="1">
    <citation type="submission" date="2020-08" db="EMBL/GenBank/DDBJ databases">
        <title>Genomic Encyclopedia of Type Strains, Phase IV (KMG-V): Genome sequencing to study the core and pangenomes of soil and plant-associated prokaryotes.</title>
        <authorList>
            <person name="Whitman W."/>
        </authorList>
    </citation>
    <scope>NUCLEOTIDE SEQUENCE [LARGE SCALE GENOMIC DNA]</scope>
    <source>
        <strain evidence="2 3">B3ACCR2</strain>
    </source>
</reference>
<dbReference type="SUPFAM" id="SSF81301">
    <property type="entry name" value="Nucleotidyltransferase"/>
    <property type="match status" value="1"/>
</dbReference>
<dbReference type="Pfam" id="PF04229">
    <property type="entry name" value="GrpB"/>
    <property type="match status" value="1"/>
</dbReference>
<dbReference type="PANTHER" id="PTHR34822:SF1">
    <property type="entry name" value="GRPB FAMILY PROTEIN"/>
    <property type="match status" value="1"/>
</dbReference>
<evidence type="ECO:0000313" key="2">
    <source>
        <dbReference type="EMBL" id="MBB2988250.1"/>
    </source>
</evidence>
<name>A0A839PVX3_9MICO</name>
<comment type="caution">
    <text evidence="2">The sequence shown here is derived from an EMBL/GenBank/DDBJ whole genome shotgun (WGS) entry which is preliminary data.</text>
</comment>
<dbReference type="PANTHER" id="PTHR34822">
    <property type="entry name" value="GRPB DOMAIN PROTEIN (AFU_ORTHOLOGUE AFUA_1G01530)"/>
    <property type="match status" value="1"/>
</dbReference>
<dbReference type="Proteomes" id="UP000590811">
    <property type="component" value="Unassembled WGS sequence"/>
</dbReference>
<dbReference type="EMBL" id="JACHVT010000008">
    <property type="protein sequence ID" value="MBB2988250.1"/>
    <property type="molecule type" value="Genomic_DNA"/>
</dbReference>
<evidence type="ECO:0000256" key="1">
    <source>
        <dbReference type="SAM" id="MobiDB-lite"/>
    </source>
</evidence>
<dbReference type="AlphaFoldDB" id="A0A839PVX3"/>
<evidence type="ECO:0000313" key="3">
    <source>
        <dbReference type="Proteomes" id="UP000590811"/>
    </source>
</evidence>
<sequence>MPDDAHHEQTRRDGRPRRRADVTATEIIGGTEKREIVVVDADPSWGEQYADHERRICSALGTVAVQVEHIGSTSVPGLAAKPIIDVLVVVDDLTDEQAYLPPLLAAGYALRVREPGHRLVRTPQRDVHVHVLEVGDPAIEDYLVLRDRLRRDDDDRELYARTKRALASRDWPSMDAYSDAKTGVIRAILHRGRGSR</sequence>
<proteinExistence type="predicted"/>
<dbReference type="InterPro" id="IPR007344">
    <property type="entry name" value="GrpB/CoaE"/>
</dbReference>